<proteinExistence type="predicted"/>
<evidence type="ECO:0000313" key="3">
    <source>
        <dbReference type="Proteomes" id="UP000005317"/>
    </source>
</evidence>
<gene>
    <name evidence="2" type="ORF">Thini_4048</name>
</gene>
<dbReference type="Proteomes" id="UP000005317">
    <property type="component" value="Unassembled WGS sequence"/>
</dbReference>
<reference evidence="3" key="1">
    <citation type="journal article" date="2011" name="Stand. Genomic Sci.">
        <title>Genome sequence of the filamentous, gliding Thiothrix nivea neotype strain (JP2(T)).</title>
        <authorList>
            <person name="Lapidus A."/>
            <person name="Nolan M."/>
            <person name="Lucas S."/>
            <person name="Glavina Del Rio T."/>
            <person name="Tice H."/>
            <person name="Cheng J.F."/>
            <person name="Tapia R."/>
            <person name="Han C."/>
            <person name="Goodwin L."/>
            <person name="Pitluck S."/>
            <person name="Liolios K."/>
            <person name="Pagani I."/>
            <person name="Ivanova N."/>
            <person name="Huntemann M."/>
            <person name="Mavromatis K."/>
            <person name="Mikhailova N."/>
            <person name="Pati A."/>
            <person name="Chen A."/>
            <person name="Palaniappan K."/>
            <person name="Land M."/>
            <person name="Brambilla E.M."/>
            <person name="Rohde M."/>
            <person name="Abt B."/>
            <person name="Verbarg S."/>
            <person name="Goker M."/>
            <person name="Bristow J."/>
            <person name="Eisen J.A."/>
            <person name="Markowitz V."/>
            <person name="Hugenholtz P."/>
            <person name="Kyrpides N.C."/>
            <person name="Klenk H.P."/>
            <person name="Woyke T."/>
        </authorList>
    </citation>
    <scope>NUCLEOTIDE SEQUENCE [LARGE SCALE GENOMIC DNA]</scope>
    <source>
        <strain evidence="3">ATCC 35100 / DSM 5205 / JP2</strain>
    </source>
</reference>
<feature type="chain" id="PRO_5025008098" evidence="1">
    <location>
        <begin position="27"/>
        <end position="79"/>
    </location>
</feature>
<organism evidence="2 3">
    <name type="scientific">Thiothrix nivea (strain ATCC 35100 / DSM 5205 / JP2)</name>
    <dbReference type="NCBI Taxonomy" id="870187"/>
    <lineage>
        <taxon>Bacteria</taxon>
        <taxon>Pseudomonadati</taxon>
        <taxon>Pseudomonadota</taxon>
        <taxon>Gammaproteobacteria</taxon>
        <taxon>Thiotrichales</taxon>
        <taxon>Thiotrichaceae</taxon>
        <taxon>Thiothrix</taxon>
    </lineage>
</organism>
<dbReference type="OrthoDB" id="9976427at2"/>
<dbReference type="AlphaFoldDB" id="A0A656HJB9"/>
<sequence length="79" mass="9017" precursor="true">MKRNGILAGYCALLLAWIWIMPVAAAEDSDDITAMLTWWDEFGSDWEDAKELIEFAAMDMPLHVLAENTMEMQHGTQQQ</sequence>
<keyword evidence="1" id="KW-0732">Signal</keyword>
<evidence type="ECO:0000256" key="1">
    <source>
        <dbReference type="SAM" id="SignalP"/>
    </source>
</evidence>
<evidence type="ECO:0000313" key="2">
    <source>
        <dbReference type="EMBL" id="EIJ36547.1"/>
    </source>
</evidence>
<dbReference type="RefSeq" id="WP_002710419.1">
    <property type="nucleotide sequence ID" value="NZ_JH651384.1"/>
</dbReference>
<accession>A0A656HJB9</accession>
<keyword evidence="3" id="KW-1185">Reference proteome</keyword>
<dbReference type="EMBL" id="JH651384">
    <property type="protein sequence ID" value="EIJ36547.1"/>
    <property type="molecule type" value="Genomic_DNA"/>
</dbReference>
<name>A0A656HJB9_THINJ</name>
<feature type="signal peptide" evidence="1">
    <location>
        <begin position="1"/>
        <end position="26"/>
    </location>
</feature>
<protein>
    <submittedName>
        <fullName evidence="2">Uncharacterized protein</fullName>
    </submittedName>
</protein>